<gene>
    <name evidence="9" type="ORF">D7M11_32180</name>
</gene>
<accession>A0A3B0AZS9</accession>
<proteinExistence type="predicted"/>
<evidence type="ECO:0000259" key="8">
    <source>
        <dbReference type="PROSITE" id="PS50198"/>
    </source>
</evidence>
<dbReference type="RefSeq" id="WP_120751387.1">
    <property type="nucleotide sequence ID" value="NZ_RBAH01000036.1"/>
</dbReference>
<dbReference type="InterPro" id="IPR046357">
    <property type="entry name" value="PPIase_dom_sf"/>
</dbReference>
<comment type="caution">
    <text evidence="9">The sequence shown here is derived from an EMBL/GenBank/DDBJ whole genome shotgun (WGS) entry which is preliminary data.</text>
</comment>
<dbReference type="Pfam" id="PF00639">
    <property type="entry name" value="Rotamase"/>
    <property type="match status" value="1"/>
</dbReference>
<dbReference type="SUPFAM" id="SSF109998">
    <property type="entry name" value="Triger factor/SurA peptide-binding domain-like"/>
    <property type="match status" value="1"/>
</dbReference>
<dbReference type="InterPro" id="IPR000297">
    <property type="entry name" value="PPIase_PpiC"/>
</dbReference>
<dbReference type="Gene3D" id="3.10.50.40">
    <property type="match status" value="1"/>
</dbReference>
<keyword evidence="3" id="KW-0732">Signal</keyword>
<feature type="region of interest" description="Disordered" evidence="7">
    <location>
        <begin position="33"/>
        <end position="53"/>
    </location>
</feature>
<evidence type="ECO:0000256" key="4">
    <source>
        <dbReference type="ARBA" id="ARBA00023110"/>
    </source>
</evidence>
<feature type="domain" description="PpiC" evidence="8">
    <location>
        <begin position="174"/>
        <end position="270"/>
    </location>
</feature>
<dbReference type="InterPro" id="IPR023058">
    <property type="entry name" value="PPIase_PpiC_CS"/>
</dbReference>
<evidence type="ECO:0000313" key="9">
    <source>
        <dbReference type="EMBL" id="RKN65771.1"/>
    </source>
</evidence>
<keyword evidence="5 6" id="KW-0413">Isomerase</keyword>
<dbReference type="AlphaFoldDB" id="A0A3B0AZS9"/>
<dbReference type="GO" id="GO:0003755">
    <property type="term" value="F:peptidyl-prolyl cis-trans isomerase activity"/>
    <property type="evidence" value="ECO:0007669"/>
    <property type="project" value="UniProtKB-KW"/>
</dbReference>
<organism evidence="9 10">
    <name type="scientific">Paenibacillus ginsengarvi</name>
    <dbReference type="NCBI Taxonomy" id="400777"/>
    <lineage>
        <taxon>Bacteria</taxon>
        <taxon>Bacillati</taxon>
        <taxon>Bacillota</taxon>
        <taxon>Bacilli</taxon>
        <taxon>Bacillales</taxon>
        <taxon>Paenibacillaceae</taxon>
        <taxon>Paenibacillus</taxon>
    </lineage>
</organism>
<evidence type="ECO:0000256" key="2">
    <source>
        <dbReference type="ARBA" id="ARBA00013194"/>
    </source>
</evidence>
<dbReference type="InterPro" id="IPR027304">
    <property type="entry name" value="Trigger_fact/SurA_dom_sf"/>
</dbReference>
<dbReference type="EMBL" id="RBAH01000036">
    <property type="protein sequence ID" value="RKN65771.1"/>
    <property type="molecule type" value="Genomic_DNA"/>
</dbReference>
<protein>
    <recommendedName>
        <fullName evidence="2">peptidylprolyl isomerase</fullName>
        <ecNumber evidence="2">5.2.1.8</ecNumber>
    </recommendedName>
</protein>
<dbReference type="Proteomes" id="UP000282311">
    <property type="component" value="Unassembled WGS sequence"/>
</dbReference>
<evidence type="ECO:0000313" key="10">
    <source>
        <dbReference type="Proteomes" id="UP000282311"/>
    </source>
</evidence>
<evidence type="ECO:0000256" key="7">
    <source>
        <dbReference type="SAM" id="MobiDB-lite"/>
    </source>
</evidence>
<evidence type="ECO:0000256" key="1">
    <source>
        <dbReference type="ARBA" id="ARBA00000971"/>
    </source>
</evidence>
<name>A0A3B0AZS9_9BACL</name>
<sequence>MRSVRVLWVAICLLLATVIVLAVLLVRSGAQTPQIAEPPSANPEGAGTGESPSKAVAVVGGHTITADQLQQRLADKYGAELLNVLVDREAIRQEAEALGITVGREEIDAEMKRMQEGYENEQQFYKSMKEQLGLSKSELNEDVYYKLLLEGVALRGVQVTDAEVDDYIKAHPEEFKGYVQYYLMKMEVKTKEEAAQFIKDVQNGADFSSLARKSSIDTATAKLGGDLGWVEENDRFVSSALLDAARVLKPNEISKPIPLKSSFAVIWLKDKKEVKKTVDDRKRAYIRKELGLQKAPPQKLLVQSMREKRHAEIIDPELR</sequence>
<dbReference type="OrthoDB" id="2677468at2"/>
<comment type="catalytic activity">
    <reaction evidence="1">
        <text>[protein]-peptidylproline (omega=180) = [protein]-peptidylproline (omega=0)</text>
        <dbReference type="Rhea" id="RHEA:16237"/>
        <dbReference type="Rhea" id="RHEA-COMP:10747"/>
        <dbReference type="Rhea" id="RHEA-COMP:10748"/>
        <dbReference type="ChEBI" id="CHEBI:83833"/>
        <dbReference type="ChEBI" id="CHEBI:83834"/>
        <dbReference type="EC" id="5.2.1.8"/>
    </reaction>
</comment>
<dbReference type="Gene3D" id="1.10.4030.10">
    <property type="entry name" value="Porin chaperone SurA, peptide-binding domain"/>
    <property type="match status" value="1"/>
</dbReference>
<dbReference type="EC" id="5.2.1.8" evidence="2"/>
<dbReference type="SUPFAM" id="SSF54534">
    <property type="entry name" value="FKBP-like"/>
    <property type="match status" value="1"/>
</dbReference>
<evidence type="ECO:0000256" key="6">
    <source>
        <dbReference type="PROSITE-ProRule" id="PRU00278"/>
    </source>
</evidence>
<evidence type="ECO:0000256" key="5">
    <source>
        <dbReference type="ARBA" id="ARBA00023235"/>
    </source>
</evidence>
<dbReference type="PROSITE" id="PS01096">
    <property type="entry name" value="PPIC_PPIASE_1"/>
    <property type="match status" value="1"/>
</dbReference>
<dbReference type="PANTHER" id="PTHR47245">
    <property type="entry name" value="PEPTIDYLPROLYL ISOMERASE"/>
    <property type="match status" value="1"/>
</dbReference>
<evidence type="ECO:0000256" key="3">
    <source>
        <dbReference type="ARBA" id="ARBA00022729"/>
    </source>
</evidence>
<dbReference type="PANTHER" id="PTHR47245:SF1">
    <property type="entry name" value="FOLDASE PROTEIN PRSA"/>
    <property type="match status" value="1"/>
</dbReference>
<dbReference type="PROSITE" id="PS50198">
    <property type="entry name" value="PPIC_PPIASE_2"/>
    <property type="match status" value="1"/>
</dbReference>
<dbReference type="InterPro" id="IPR050245">
    <property type="entry name" value="PrsA_foldase"/>
</dbReference>
<reference evidence="9 10" key="1">
    <citation type="journal article" date="2007" name="Int. J. Syst. Evol. Microbiol.">
        <title>Paenibacillus ginsengarvi sp. nov., isolated from soil from ginseng cultivation.</title>
        <authorList>
            <person name="Yoon M.H."/>
            <person name="Ten L.N."/>
            <person name="Im W.T."/>
        </authorList>
    </citation>
    <scope>NUCLEOTIDE SEQUENCE [LARGE SCALE GENOMIC DNA]</scope>
    <source>
        <strain evidence="9 10">KCTC 13059</strain>
    </source>
</reference>
<keyword evidence="10" id="KW-1185">Reference proteome</keyword>
<keyword evidence="4 6" id="KW-0697">Rotamase</keyword>